<sequence length="80" mass="8863">MKNSVCPTIWQLTVRHLVSTFVPFVCSSASPPARLQRWTPTHSASRGSPLSRVEASASQTMAAESRFLSLKPMLRHTIEP</sequence>
<evidence type="ECO:0000313" key="3">
    <source>
        <dbReference type="Proteomes" id="UP000241462"/>
    </source>
</evidence>
<feature type="region of interest" description="Disordered" evidence="1">
    <location>
        <begin position="31"/>
        <end position="51"/>
    </location>
</feature>
<evidence type="ECO:0000256" key="1">
    <source>
        <dbReference type="SAM" id="MobiDB-lite"/>
    </source>
</evidence>
<keyword evidence="3" id="KW-1185">Reference proteome</keyword>
<accession>A0A2T3ABF7</accession>
<dbReference type="EMBL" id="KZ678420">
    <property type="protein sequence ID" value="PSR90425.1"/>
    <property type="molecule type" value="Genomic_DNA"/>
</dbReference>
<feature type="compositionally biased region" description="Polar residues" evidence="1">
    <location>
        <begin position="38"/>
        <end position="48"/>
    </location>
</feature>
<gene>
    <name evidence="2" type="ORF">BD289DRAFT_431111</name>
</gene>
<reference evidence="2 3" key="1">
    <citation type="journal article" date="2018" name="Mycol. Prog.">
        <title>Coniella lustricola, a new species from submerged detritus.</title>
        <authorList>
            <person name="Raudabaugh D.B."/>
            <person name="Iturriaga T."/>
            <person name="Carver A."/>
            <person name="Mondo S."/>
            <person name="Pangilinan J."/>
            <person name="Lipzen A."/>
            <person name="He G."/>
            <person name="Amirebrahimi M."/>
            <person name="Grigoriev I.V."/>
            <person name="Miller A.N."/>
        </authorList>
    </citation>
    <scope>NUCLEOTIDE SEQUENCE [LARGE SCALE GENOMIC DNA]</scope>
    <source>
        <strain evidence="2 3">B22-T-1</strain>
    </source>
</reference>
<name>A0A2T3ABF7_9PEZI</name>
<proteinExistence type="predicted"/>
<dbReference type="Proteomes" id="UP000241462">
    <property type="component" value="Unassembled WGS sequence"/>
</dbReference>
<evidence type="ECO:0000313" key="2">
    <source>
        <dbReference type="EMBL" id="PSR90425.1"/>
    </source>
</evidence>
<protein>
    <submittedName>
        <fullName evidence="2">Uncharacterized protein</fullName>
    </submittedName>
</protein>
<dbReference type="InParanoid" id="A0A2T3ABF7"/>
<organism evidence="2 3">
    <name type="scientific">Coniella lustricola</name>
    <dbReference type="NCBI Taxonomy" id="2025994"/>
    <lineage>
        <taxon>Eukaryota</taxon>
        <taxon>Fungi</taxon>
        <taxon>Dikarya</taxon>
        <taxon>Ascomycota</taxon>
        <taxon>Pezizomycotina</taxon>
        <taxon>Sordariomycetes</taxon>
        <taxon>Sordariomycetidae</taxon>
        <taxon>Diaporthales</taxon>
        <taxon>Schizoparmaceae</taxon>
        <taxon>Coniella</taxon>
    </lineage>
</organism>
<dbReference type="AlphaFoldDB" id="A0A2T3ABF7"/>